<dbReference type="PRINTS" id="PR01243">
    <property type="entry name" value="NUCDPKINASE"/>
</dbReference>
<dbReference type="Proteomes" id="UP001165653">
    <property type="component" value="Unassembled WGS sequence"/>
</dbReference>
<dbReference type="Pfam" id="PF00334">
    <property type="entry name" value="NDK"/>
    <property type="match status" value="1"/>
</dbReference>
<feature type="binding site" evidence="7">
    <location>
        <position position="11"/>
    </location>
    <ligand>
        <name>ATP</name>
        <dbReference type="ChEBI" id="CHEBI:30616"/>
    </ligand>
</feature>
<evidence type="ECO:0000256" key="5">
    <source>
        <dbReference type="ARBA" id="ARBA00022679"/>
    </source>
</evidence>
<evidence type="ECO:0000259" key="9">
    <source>
        <dbReference type="SMART" id="SM00562"/>
    </source>
</evidence>
<keyword evidence="6 10" id="KW-0418">Kinase</keyword>
<dbReference type="Gene3D" id="3.30.70.141">
    <property type="entry name" value="Nucleoside diphosphate kinase-like domain"/>
    <property type="match status" value="1"/>
</dbReference>
<name>A0ABT3FYI4_9BACT</name>
<evidence type="ECO:0000313" key="11">
    <source>
        <dbReference type="Proteomes" id="UP001165653"/>
    </source>
</evidence>
<dbReference type="NCBIfam" id="NF001908">
    <property type="entry name" value="PRK00668.1"/>
    <property type="match status" value="1"/>
</dbReference>
<accession>A0ABT3FYI4</accession>
<dbReference type="GO" id="GO:0004550">
    <property type="term" value="F:nucleoside diphosphate kinase activity"/>
    <property type="evidence" value="ECO:0007669"/>
    <property type="project" value="UniProtKB-EC"/>
</dbReference>
<dbReference type="InterPro" id="IPR036850">
    <property type="entry name" value="NDK-like_dom_sf"/>
</dbReference>
<dbReference type="SUPFAM" id="SSF54919">
    <property type="entry name" value="Nucleoside diphosphate kinase, NDK"/>
    <property type="match status" value="1"/>
</dbReference>
<feature type="domain" description="Nucleoside diphosphate kinase-like" evidence="9">
    <location>
        <begin position="3"/>
        <end position="143"/>
    </location>
</feature>
<gene>
    <name evidence="10" type="primary">ndk</name>
    <name evidence="10" type="ORF">OJ996_01945</name>
</gene>
<evidence type="ECO:0000256" key="2">
    <source>
        <dbReference type="ARBA" id="ARBA00008142"/>
    </source>
</evidence>
<evidence type="ECO:0000256" key="3">
    <source>
        <dbReference type="ARBA" id="ARBA00012966"/>
    </source>
</evidence>
<dbReference type="PROSITE" id="PS51374">
    <property type="entry name" value="NDPK_LIKE"/>
    <property type="match status" value="1"/>
</dbReference>
<feature type="binding site" evidence="7">
    <location>
        <position position="118"/>
    </location>
    <ligand>
        <name>ATP</name>
        <dbReference type="ChEBI" id="CHEBI:30616"/>
    </ligand>
</feature>
<dbReference type="SMART" id="SM00562">
    <property type="entry name" value="NDK"/>
    <property type="match status" value="1"/>
</dbReference>
<dbReference type="InterPro" id="IPR001564">
    <property type="entry name" value="Nucleoside_diP_kinase"/>
</dbReference>
<feature type="active site" description="Pros-phosphohistidine intermediate" evidence="7">
    <location>
        <position position="121"/>
    </location>
</feature>
<feature type="binding site" evidence="7">
    <location>
        <position position="59"/>
    </location>
    <ligand>
        <name>ATP</name>
        <dbReference type="ChEBI" id="CHEBI:30616"/>
    </ligand>
</feature>
<dbReference type="RefSeq" id="WP_264510610.1">
    <property type="nucleotide sequence ID" value="NZ_JAPDDR010000001.1"/>
</dbReference>
<proteinExistence type="inferred from homology"/>
<dbReference type="InterPro" id="IPR034907">
    <property type="entry name" value="NDK-like_dom"/>
</dbReference>
<feature type="binding site" evidence="7">
    <location>
        <position position="93"/>
    </location>
    <ligand>
        <name>ATP</name>
        <dbReference type="ChEBI" id="CHEBI:30616"/>
    </ligand>
</feature>
<keyword evidence="4" id="KW-0597">Phosphoprotein</keyword>
<dbReference type="EMBL" id="JAPDDR010000001">
    <property type="protein sequence ID" value="MCW1912316.1"/>
    <property type="molecule type" value="Genomic_DNA"/>
</dbReference>
<comment type="cofactor">
    <cofactor evidence="1">
        <name>Mg(2+)</name>
        <dbReference type="ChEBI" id="CHEBI:18420"/>
    </cofactor>
</comment>
<evidence type="ECO:0000256" key="8">
    <source>
        <dbReference type="RuleBase" id="RU004011"/>
    </source>
</evidence>
<feature type="binding site" evidence="7">
    <location>
        <position position="104"/>
    </location>
    <ligand>
        <name>ATP</name>
        <dbReference type="ChEBI" id="CHEBI:30616"/>
    </ligand>
</feature>
<feature type="binding site" evidence="7">
    <location>
        <position position="87"/>
    </location>
    <ligand>
        <name>ATP</name>
        <dbReference type="ChEBI" id="CHEBI:30616"/>
    </ligand>
</feature>
<dbReference type="EC" id="2.7.4.6" evidence="3"/>
<reference evidence="10" key="1">
    <citation type="submission" date="2022-10" db="EMBL/GenBank/DDBJ databases">
        <title>Luteolibacter sp. GHJ8, whole genome shotgun sequencing project.</title>
        <authorList>
            <person name="Zhao G."/>
            <person name="Shen L."/>
        </authorList>
    </citation>
    <scope>NUCLEOTIDE SEQUENCE</scope>
    <source>
        <strain evidence="10">GHJ8</strain>
    </source>
</reference>
<evidence type="ECO:0000256" key="7">
    <source>
        <dbReference type="PROSITE-ProRule" id="PRU00706"/>
    </source>
</evidence>
<keyword evidence="5 10" id="KW-0808">Transferase</keyword>
<evidence type="ECO:0000256" key="6">
    <source>
        <dbReference type="ARBA" id="ARBA00022777"/>
    </source>
</evidence>
<dbReference type="CDD" id="cd04413">
    <property type="entry name" value="NDPk_I"/>
    <property type="match status" value="1"/>
</dbReference>
<comment type="caution">
    <text evidence="10">The sequence shown here is derived from an EMBL/GenBank/DDBJ whole genome shotgun (WGS) entry which is preliminary data.</text>
</comment>
<evidence type="ECO:0000256" key="4">
    <source>
        <dbReference type="ARBA" id="ARBA00022553"/>
    </source>
</evidence>
<dbReference type="PANTHER" id="PTHR11349">
    <property type="entry name" value="NUCLEOSIDE DIPHOSPHATE KINASE"/>
    <property type="match status" value="1"/>
</dbReference>
<protein>
    <recommendedName>
        <fullName evidence="3">nucleoside-diphosphate kinase</fullName>
        <ecNumber evidence="3">2.7.4.6</ecNumber>
    </recommendedName>
</protein>
<comment type="similarity">
    <text evidence="2 7 8">Belongs to the NDK family.</text>
</comment>
<evidence type="ECO:0000256" key="1">
    <source>
        <dbReference type="ARBA" id="ARBA00001946"/>
    </source>
</evidence>
<organism evidence="10 11">
    <name type="scientific">Luteolibacter rhizosphaerae</name>
    <dbReference type="NCBI Taxonomy" id="2989719"/>
    <lineage>
        <taxon>Bacteria</taxon>
        <taxon>Pseudomonadati</taxon>
        <taxon>Verrucomicrobiota</taxon>
        <taxon>Verrucomicrobiia</taxon>
        <taxon>Verrucomicrobiales</taxon>
        <taxon>Verrucomicrobiaceae</taxon>
        <taxon>Luteolibacter</taxon>
    </lineage>
</organism>
<keyword evidence="11" id="KW-1185">Reference proteome</keyword>
<evidence type="ECO:0000313" key="10">
    <source>
        <dbReference type="EMBL" id="MCW1912316.1"/>
    </source>
</evidence>
<sequence length="143" mass="15732">MALETTLILFKPDAVAKRLVGTVLSRFENEGFKINGIKKLFLTDELLADHYSHIADKPFFPSVRDFMQETPVIALALEGEDVISRVRDLLGPTDSKAAAPGTIRGDFGDKEGDAKMRNVCHASDSTEAAAAEIKRFFKDGEVF</sequence>